<name>A0ABZ3C5Z7_9ACTN</name>
<dbReference type="PANTHER" id="PTHR38445">
    <property type="entry name" value="HTH-TYPE TRANSCRIPTIONAL REPRESSOR YTRA"/>
    <property type="match status" value="1"/>
</dbReference>
<sequence>MQIDIVVSKTSGLPIYEQIKAQLKAAILLGHIAEGEALPSIRGLARDLQVSIITTTRAYSDLAAEGLVTNVPGKGSYVLPRNAELVRERVLREIEEHFAEAVTQARLVDLSAAELHAVLDAALTPSTEQEQS</sequence>
<reference evidence="5 6" key="1">
    <citation type="journal article" date="2023" name="Environ Microbiome">
        <title>A coral-associated actinobacterium mitigates coral bleaching under heat stress.</title>
        <authorList>
            <person name="Li J."/>
            <person name="Zou Y."/>
            <person name="Li Q."/>
            <person name="Zhang J."/>
            <person name="Bourne D.G."/>
            <person name="Lyu Y."/>
            <person name="Liu C."/>
            <person name="Zhang S."/>
        </authorList>
    </citation>
    <scope>NUCLEOTIDE SEQUENCE [LARGE SCALE GENOMIC DNA]</scope>
    <source>
        <strain evidence="5 6">SCSIO 13291</strain>
    </source>
</reference>
<evidence type="ECO:0000256" key="3">
    <source>
        <dbReference type="ARBA" id="ARBA00023163"/>
    </source>
</evidence>
<evidence type="ECO:0000256" key="1">
    <source>
        <dbReference type="ARBA" id="ARBA00023015"/>
    </source>
</evidence>
<dbReference type="EMBL" id="CP115965">
    <property type="protein sequence ID" value="WZW97951.1"/>
    <property type="molecule type" value="Genomic_DNA"/>
</dbReference>
<keyword evidence="2" id="KW-0238">DNA-binding</keyword>
<dbReference type="SUPFAM" id="SSF46785">
    <property type="entry name" value="Winged helix' DNA-binding domain"/>
    <property type="match status" value="1"/>
</dbReference>
<dbReference type="InterPro" id="IPR036388">
    <property type="entry name" value="WH-like_DNA-bd_sf"/>
</dbReference>
<dbReference type="CDD" id="cd07377">
    <property type="entry name" value="WHTH_GntR"/>
    <property type="match status" value="1"/>
</dbReference>
<keyword evidence="1" id="KW-0805">Transcription regulation</keyword>
<proteinExistence type="predicted"/>
<gene>
    <name evidence="5" type="ORF">PCC79_13790</name>
</gene>
<evidence type="ECO:0000256" key="2">
    <source>
        <dbReference type="ARBA" id="ARBA00023125"/>
    </source>
</evidence>
<dbReference type="SMART" id="SM00345">
    <property type="entry name" value="HTH_GNTR"/>
    <property type="match status" value="1"/>
</dbReference>
<dbReference type="InterPro" id="IPR036390">
    <property type="entry name" value="WH_DNA-bd_sf"/>
</dbReference>
<evidence type="ECO:0000259" key="4">
    <source>
        <dbReference type="PROSITE" id="PS50949"/>
    </source>
</evidence>
<keyword evidence="3" id="KW-0804">Transcription</keyword>
<dbReference type="PROSITE" id="PS50949">
    <property type="entry name" value="HTH_GNTR"/>
    <property type="match status" value="1"/>
</dbReference>
<feature type="domain" description="HTH gntR-type" evidence="4">
    <location>
        <begin position="13"/>
        <end position="81"/>
    </location>
</feature>
<dbReference type="RefSeq" id="WP_232548308.1">
    <property type="nucleotide sequence ID" value="NZ_CP115965.1"/>
</dbReference>
<organism evidence="5 6">
    <name type="scientific">Propioniciclava soli</name>
    <dbReference type="NCBI Taxonomy" id="2775081"/>
    <lineage>
        <taxon>Bacteria</taxon>
        <taxon>Bacillati</taxon>
        <taxon>Actinomycetota</taxon>
        <taxon>Actinomycetes</taxon>
        <taxon>Propionibacteriales</taxon>
        <taxon>Propionibacteriaceae</taxon>
        <taxon>Propioniciclava</taxon>
    </lineage>
</organism>
<dbReference type="Proteomes" id="UP001434337">
    <property type="component" value="Chromosome"/>
</dbReference>
<keyword evidence="6" id="KW-1185">Reference proteome</keyword>
<dbReference type="PANTHER" id="PTHR38445:SF7">
    <property type="entry name" value="GNTR-FAMILY TRANSCRIPTIONAL REGULATOR"/>
    <property type="match status" value="1"/>
</dbReference>
<evidence type="ECO:0000313" key="6">
    <source>
        <dbReference type="Proteomes" id="UP001434337"/>
    </source>
</evidence>
<dbReference type="InterPro" id="IPR000524">
    <property type="entry name" value="Tscrpt_reg_HTH_GntR"/>
</dbReference>
<protein>
    <submittedName>
        <fullName evidence="5">GntR family transcriptional regulator</fullName>
    </submittedName>
</protein>
<dbReference type="Gene3D" id="1.10.10.10">
    <property type="entry name" value="Winged helix-like DNA-binding domain superfamily/Winged helix DNA-binding domain"/>
    <property type="match status" value="1"/>
</dbReference>
<evidence type="ECO:0000313" key="5">
    <source>
        <dbReference type="EMBL" id="WZW97951.1"/>
    </source>
</evidence>
<dbReference type="Pfam" id="PF00392">
    <property type="entry name" value="GntR"/>
    <property type="match status" value="1"/>
</dbReference>
<accession>A0ABZ3C5Z7</accession>